<feature type="region of interest" description="Disordered" evidence="1">
    <location>
        <begin position="67"/>
        <end position="91"/>
    </location>
</feature>
<dbReference type="Proteomes" id="UP000001072">
    <property type="component" value="Unassembled WGS sequence"/>
</dbReference>
<accession>F4S9Q1</accession>
<dbReference type="EMBL" id="GL883172">
    <property type="protein sequence ID" value="EGF98629.1"/>
    <property type="molecule type" value="Genomic_DNA"/>
</dbReference>
<organism evidence="3">
    <name type="scientific">Melampsora larici-populina (strain 98AG31 / pathotype 3-4-7)</name>
    <name type="common">Poplar leaf rust fungus</name>
    <dbReference type="NCBI Taxonomy" id="747676"/>
    <lineage>
        <taxon>Eukaryota</taxon>
        <taxon>Fungi</taxon>
        <taxon>Dikarya</taxon>
        <taxon>Basidiomycota</taxon>
        <taxon>Pucciniomycotina</taxon>
        <taxon>Pucciniomycetes</taxon>
        <taxon>Pucciniales</taxon>
        <taxon>Melampsoraceae</taxon>
        <taxon>Melampsora</taxon>
    </lineage>
</organism>
<reference evidence="3" key="1">
    <citation type="journal article" date="2011" name="Proc. Natl. Acad. Sci. U.S.A.">
        <title>Obligate biotrophy features unraveled by the genomic analysis of rust fungi.</title>
        <authorList>
            <person name="Duplessis S."/>
            <person name="Cuomo C.A."/>
            <person name="Lin Y.-C."/>
            <person name="Aerts A."/>
            <person name="Tisserant E."/>
            <person name="Veneault-Fourrey C."/>
            <person name="Joly D.L."/>
            <person name="Hacquard S."/>
            <person name="Amselem J."/>
            <person name="Cantarel B.L."/>
            <person name="Chiu R."/>
            <person name="Coutinho P.M."/>
            <person name="Feau N."/>
            <person name="Field M."/>
            <person name="Frey P."/>
            <person name="Gelhaye E."/>
            <person name="Goldberg J."/>
            <person name="Grabherr M.G."/>
            <person name="Kodira C.D."/>
            <person name="Kohler A."/>
            <person name="Kuees U."/>
            <person name="Lindquist E.A."/>
            <person name="Lucas S.M."/>
            <person name="Mago R."/>
            <person name="Mauceli E."/>
            <person name="Morin E."/>
            <person name="Murat C."/>
            <person name="Pangilinan J.L."/>
            <person name="Park R."/>
            <person name="Pearson M."/>
            <person name="Quesneville H."/>
            <person name="Rouhier N."/>
            <person name="Sakthikumar S."/>
            <person name="Salamov A.A."/>
            <person name="Schmutz J."/>
            <person name="Selles B."/>
            <person name="Shapiro H."/>
            <person name="Tanguay P."/>
            <person name="Tuskan G.A."/>
            <person name="Henrissat B."/>
            <person name="Van de Peer Y."/>
            <person name="Rouze P."/>
            <person name="Ellis J.G."/>
            <person name="Dodds P.N."/>
            <person name="Schein J.E."/>
            <person name="Zhong S."/>
            <person name="Hamelin R.C."/>
            <person name="Grigoriev I.V."/>
            <person name="Szabo L.J."/>
            <person name="Martin F."/>
        </authorList>
    </citation>
    <scope>NUCLEOTIDE SEQUENCE [LARGE SCALE GENOMIC DNA]</scope>
    <source>
        <strain evidence="3">98AG31 / pathotype 3-4-7</strain>
    </source>
</reference>
<protein>
    <submittedName>
        <fullName evidence="2">Uncharacterized protein</fullName>
    </submittedName>
</protein>
<sequence>MACPMWIVLPVPPVIQVKVTDTPKEDRKRLDNYVKDFVVRHGYKITISHSSNDNGGLCHYDCHRGGHPARPKPKKINGDAPPCSTNPKKPHVTRSIKIQCPFRLTGKLDKTTNTWELHHVRIGHNHGPADTEAKQMSVAVPIVPNIVYTQEIDSRAKIESRATRILQLSPRRQDIILQELDKLINQHSTIHSVTSPPKVNEADSNEDEVISFEEDIEEDIPVNPAHLSQEQVFDQTAPQYKGILTKQLNEPIWNRFEVDVNQAQEDKDMLDEPHRFVKEFLPQVDKDKPNESPVGQVETDASKGEEPIKHFKNKRTKRVSSRTTNEERPPRKNKKVVKSKESQPQACTIPVPRTTRSGAQTVIPTARSSRHTTKYKKYLSTSLMIAILRASANNLKMVLKSLSSKQK</sequence>
<evidence type="ECO:0000256" key="1">
    <source>
        <dbReference type="SAM" id="MobiDB-lite"/>
    </source>
</evidence>
<feature type="compositionally biased region" description="Basic and acidic residues" evidence="1">
    <location>
        <begin position="300"/>
        <end position="309"/>
    </location>
</feature>
<dbReference type="VEuPathDB" id="FungiDB:MELLADRAFT_113392"/>
<dbReference type="KEGG" id="mlr:MELLADRAFT_113392"/>
<dbReference type="InParanoid" id="F4S9Q1"/>
<evidence type="ECO:0000313" key="2">
    <source>
        <dbReference type="EMBL" id="EGF98629.1"/>
    </source>
</evidence>
<feature type="compositionally biased region" description="Basic residues" evidence="1">
    <location>
        <begin position="310"/>
        <end position="320"/>
    </location>
</feature>
<dbReference type="HOGENOM" id="CLU_676309_0_0_1"/>
<dbReference type="OrthoDB" id="2514780at2759"/>
<dbReference type="GeneID" id="18924964"/>
<dbReference type="RefSeq" id="XP_007418116.1">
    <property type="nucleotide sequence ID" value="XM_007418054.1"/>
</dbReference>
<proteinExistence type="predicted"/>
<dbReference type="eggNOG" id="ENOG502S9FG">
    <property type="taxonomic scope" value="Eukaryota"/>
</dbReference>
<feature type="compositionally biased region" description="Basic and acidic residues" evidence="1">
    <location>
        <begin position="280"/>
        <end position="290"/>
    </location>
</feature>
<gene>
    <name evidence="2" type="ORF">MELLADRAFT_113392</name>
</gene>
<feature type="region of interest" description="Disordered" evidence="1">
    <location>
        <begin position="280"/>
        <end position="359"/>
    </location>
</feature>
<evidence type="ECO:0000313" key="3">
    <source>
        <dbReference type="Proteomes" id="UP000001072"/>
    </source>
</evidence>
<name>F4S9Q1_MELLP</name>
<dbReference type="AlphaFoldDB" id="F4S9Q1"/>
<keyword evidence="3" id="KW-1185">Reference proteome</keyword>